<feature type="region of interest" description="Disordered" evidence="1">
    <location>
        <begin position="51"/>
        <end position="74"/>
    </location>
</feature>
<evidence type="ECO:0000256" key="1">
    <source>
        <dbReference type="SAM" id="MobiDB-lite"/>
    </source>
</evidence>
<protein>
    <submittedName>
        <fullName evidence="4">Transposase</fullName>
    </submittedName>
</protein>
<organism evidence="3 4">
    <name type="scientific">Heligmosomoides polygyrus</name>
    <name type="common">Parasitic roundworm</name>
    <dbReference type="NCBI Taxonomy" id="6339"/>
    <lineage>
        <taxon>Eukaryota</taxon>
        <taxon>Metazoa</taxon>
        <taxon>Ecdysozoa</taxon>
        <taxon>Nematoda</taxon>
        <taxon>Chromadorea</taxon>
        <taxon>Rhabditida</taxon>
        <taxon>Rhabditina</taxon>
        <taxon>Rhabditomorpha</taxon>
        <taxon>Strongyloidea</taxon>
        <taxon>Heligmosomidae</taxon>
        <taxon>Heligmosomoides</taxon>
    </lineage>
</organism>
<dbReference type="WBParaSite" id="HPBE_0000216601-mRNA-1">
    <property type="protein sequence ID" value="HPBE_0000216601-mRNA-1"/>
    <property type="gene ID" value="HPBE_0000216601"/>
</dbReference>
<accession>A0A183F7M4</accession>
<evidence type="ECO:0000313" key="4">
    <source>
        <dbReference type="WBParaSite" id="HPBE_0000216601-mRNA-1"/>
    </source>
</evidence>
<dbReference type="AlphaFoldDB" id="A0A183F7M4"/>
<reference evidence="4" key="2">
    <citation type="submission" date="2019-09" db="UniProtKB">
        <authorList>
            <consortium name="WormBaseParasite"/>
        </authorList>
    </citation>
    <scope>IDENTIFICATION</scope>
</reference>
<keyword evidence="3" id="KW-1185">Reference proteome</keyword>
<sequence length="126" mass="14238">MAFDGYVADKGLLWKTRNGPSCLNPRSVMRHTGRKKELTIAESAGARCHNETNGSVISSLNPASTMGPKNTQPNRFFQIDKADIVKKIQQRKEHSRSWLVGGIDTTSKEVFREISPTRELLHWMEL</sequence>
<gene>
    <name evidence="2" type="ORF">HPBE_LOCUS2167</name>
</gene>
<dbReference type="EMBL" id="UZAH01002973">
    <property type="protein sequence ID" value="VDO23466.1"/>
    <property type="molecule type" value="Genomic_DNA"/>
</dbReference>
<reference evidence="2 3" key="1">
    <citation type="submission" date="2018-11" db="EMBL/GenBank/DDBJ databases">
        <authorList>
            <consortium name="Pathogen Informatics"/>
        </authorList>
    </citation>
    <scope>NUCLEOTIDE SEQUENCE [LARGE SCALE GENOMIC DNA]</scope>
</reference>
<accession>A0A3P7TPB5</accession>
<evidence type="ECO:0000313" key="3">
    <source>
        <dbReference type="Proteomes" id="UP000050761"/>
    </source>
</evidence>
<proteinExistence type="predicted"/>
<evidence type="ECO:0000313" key="2">
    <source>
        <dbReference type="EMBL" id="VDO23466.1"/>
    </source>
</evidence>
<dbReference type="Proteomes" id="UP000050761">
    <property type="component" value="Unassembled WGS sequence"/>
</dbReference>
<name>A0A183F7M4_HELPZ</name>